<keyword evidence="3" id="KW-1185">Reference proteome</keyword>
<dbReference type="OrthoDB" id="47059at2759"/>
<protein>
    <submittedName>
        <fullName evidence="2">Beta-d-xylosidase</fullName>
    </submittedName>
</protein>
<sequence length="79" mass="9132">VVSDEARALYNVGLSGLTFRSPNVNLVRDPRWGRISETPGQDPFVIFKYCRAMRKYPYTQKPYTQTAFIEEQYVASLQP</sequence>
<dbReference type="InterPro" id="IPR036962">
    <property type="entry name" value="Glyco_hydro_3_N_sf"/>
</dbReference>
<accession>A0A7J6XFY0</accession>
<dbReference type="GO" id="GO:0031222">
    <property type="term" value="P:arabinan catabolic process"/>
    <property type="evidence" value="ECO:0007669"/>
    <property type="project" value="TreeGrafter"/>
</dbReference>
<dbReference type="Proteomes" id="UP000554482">
    <property type="component" value="Unassembled WGS sequence"/>
</dbReference>
<dbReference type="Gene3D" id="3.20.20.300">
    <property type="entry name" value="Glycoside hydrolase, family 3, N-terminal domain"/>
    <property type="match status" value="1"/>
</dbReference>
<dbReference type="EMBL" id="JABWDY010000867">
    <property type="protein sequence ID" value="KAF5207855.1"/>
    <property type="molecule type" value="Genomic_DNA"/>
</dbReference>
<dbReference type="PANTHER" id="PTHR42721:SF11">
    <property type="entry name" value="BETA-D-XYLOSIDASE 5-RELATED"/>
    <property type="match status" value="1"/>
</dbReference>
<dbReference type="GO" id="GO:0046556">
    <property type="term" value="F:alpha-L-arabinofuranosidase activity"/>
    <property type="evidence" value="ECO:0007669"/>
    <property type="project" value="TreeGrafter"/>
</dbReference>
<dbReference type="PANTHER" id="PTHR42721">
    <property type="entry name" value="SUGAR HYDROLASE-RELATED"/>
    <property type="match status" value="1"/>
</dbReference>
<keyword evidence="1" id="KW-0378">Hydrolase</keyword>
<evidence type="ECO:0000256" key="1">
    <source>
        <dbReference type="ARBA" id="ARBA00022801"/>
    </source>
</evidence>
<dbReference type="InterPro" id="IPR017853">
    <property type="entry name" value="GH"/>
</dbReference>
<gene>
    <name evidence="2" type="ORF">FRX31_002558</name>
</gene>
<comment type="caution">
    <text evidence="2">The sequence shown here is derived from an EMBL/GenBank/DDBJ whole genome shotgun (WGS) entry which is preliminary data.</text>
</comment>
<dbReference type="GO" id="GO:0045493">
    <property type="term" value="P:xylan catabolic process"/>
    <property type="evidence" value="ECO:0007669"/>
    <property type="project" value="InterPro"/>
</dbReference>
<evidence type="ECO:0000313" key="2">
    <source>
        <dbReference type="EMBL" id="KAF5207855.1"/>
    </source>
</evidence>
<reference evidence="2 3" key="1">
    <citation type="submission" date="2020-06" db="EMBL/GenBank/DDBJ databases">
        <title>Transcriptomic and genomic resources for Thalictrum thalictroides and T. hernandezii: Facilitating candidate gene discovery in an emerging model plant lineage.</title>
        <authorList>
            <person name="Arias T."/>
            <person name="Riano-Pachon D.M."/>
            <person name="Di Stilio V.S."/>
        </authorList>
    </citation>
    <scope>NUCLEOTIDE SEQUENCE [LARGE SCALE GENOMIC DNA]</scope>
    <source>
        <strain evidence="3">cv. WT478/WT964</strain>
        <tissue evidence="2">Leaves</tissue>
    </source>
</reference>
<proteinExistence type="predicted"/>
<dbReference type="InterPro" id="IPR044993">
    <property type="entry name" value="BXL"/>
</dbReference>
<name>A0A7J6XFY0_THATH</name>
<dbReference type="AlphaFoldDB" id="A0A7J6XFY0"/>
<feature type="non-terminal residue" evidence="2">
    <location>
        <position position="1"/>
    </location>
</feature>
<organism evidence="2 3">
    <name type="scientific">Thalictrum thalictroides</name>
    <name type="common">Rue-anemone</name>
    <name type="synonym">Anemone thalictroides</name>
    <dbReference type="NCBI Taxonomy" id="46969"/>
    <lineage>
        <taxon>Eukaryota</taxon>
        <taxon>Viridiplantae</taxon>
        <taxon>Streptophyta</taxon>
        <taxon>Embryophyta</taxon>
        <taxon>Tracheophyta</taxon>
        <taxon>Spermatophyta</taxon>
        <taxon>Magnoliopsida</taxon>
        <taxon>Ranunculales</taxon>
        <taxon>Ranunculaceae</taxon>
        <taxon>Thalictroideae</taxon>
        <taxon>Thalictrum</taxon>
    </lineage>
</organism>
<dbReference type="GO" id="GO:0009044">
    <property type="term" value="F:xylan 1,4-beta-xylosidase activity"/>
    <property type="evidence" value="ECO:0007669"/>
    <property type="project" value="InterPro"/>
</dbReference>
<dbReference type="SUPFAM" id="SSF51445">
    <property type="entry name" value="(Trans)glycosidases"/>
    <property type="match status" value="1"/>
</dbReference>
<evidence type="ECO:0000313" key="3">
    <source>
        <dbReference type="Proteomes" id="UP000554482"/>
    </source>
</evidence>